<dbReference type="EMBL" id="AKHW03006405">
    <property type="protein sequence ID" value="KYO20436.1"/>
    <property type="molecule type" value="Genomic_DNA"/>
</dbReference>
<reference evidence="1 2" key="1">
    <citation type="journal article" date="2012" name="Genome Biol.">
        <title>Sequencing three crocodilian genomes to illuminate the evolution of archosaurs and amniotes.</title>
        <authorList>
            <person name="St John J.A."/>
            <person name="Braun E.L."/>
            <person name="Isberg S.R."/>
            <person name="Miles L.G."/>
            <person name="Chong A.Y."/>
            <person name="Gongora J."/>
            <person name="Dalzell P."/>
            <person name="Moran C."/>
            <person name="Bed'hom B."/>
            <person name="Abzhanov A."/>
            <person name="Burgess S.C."/>
            <person name="Cooksey A.M."/>
            <person name="Castoe T.A."/>
            <person name="Crawford N.G."/>
            <person name="Densmore L.D."/>
            <person name="Drew J.C."/>
            <person name="Edwards S.V."/>
            <person name="Faircloth B.C."/>
            <person name="Fujita M.K."/>
            <person name="Greenwold M.J."/>
            <person name="Hoffmann F.G."/>
            <person name="Howard J.M."/>
            <person name="Iguchi T."/>
            <person name="Janes D.E."/>
            <person name="Khan S.Y."/>
            <person name="Kohno S."/>
            <person name="de Koning A.J."/>
            <person name="Lance S.L."/>
            <person name="McCarthy F.M."/>
            <person name="McCormack J.E."/>
            <person name="Merchant M.E."/>
            <person name="Peterson D.G."/>
            <person name="Pollock D.D."/>
            <person name="Pourmand N."/>
            <person name="Raney B.J."/>
            <person name="Roessler K.A."/>
            <person name="Sanford J.R."/>
            <person name="Sawyer R.H."/>
            <person name="Schmidt C.J."/>
            <person name="Triplett E.W."/>
            <person name="Tuberville T.D."/>
            <person name="Venegas-Anaya M."/>
            <person name="Howard J.T."/>
            <person name="Jarvis E.D."/>
            <person name="Guillette L.J.Jr."/>
            <person name="Glenn T.C."/>
            <person name="Green R.E."/>
            <person name="Ray D.A."/>
        </authorList>
    </citation>
    <scope>NUCLEOTIDE SEQUENCE [LARGE SCALE GENOMIC DNA]</scope>
    <source>
        <strain evidence="1">KSC_2009_1</strain>
    </source>
</reference>
<proteinExistence type="predicted"/>
<evidence type="ECO:0000313" key="1">
    <source>
        <dbReference type="EMBL" id="KYO20436.1"/>
    </source>
</evidence>
<gene>
    <name evidence="1" type="ORF">Y1Q_0005890</name>
</gene>
<sequence length="144" mass="16557">MDSRLLWLPEIPDCPFASGRIVQELLQGGEGRYGKHVEDPRQWKLLHWASQPPTEDPLLHARMDLSSGKQENQRLRREASSEVSNTAQVLCMSLVPLWQDVGAFQRHRGTRSPCLHPTRCSELMTTRKQDRAPGRNFQRLTSEE</sequence>
<dbReference type="AlphaFoldDB" id="A0A151M7E5"/>
<evidence type="ECO:0000313" key="2">
    <source>
        <dbReference type="Proteomes" id="UP000050525"/>
    </source>
</evidence>
<keyword evidence="2" id="KW-1185">Reference proteome</keyword>
<accession>A0A151M7E5</accession>
<organism evidence="1 2">
    <name type="scientific">Alligator mississippiensis</name>
    <name type="common">American alligator</name>
    <dbReference type="NCBI Taxonomy" id="8496"/>
    <lineage>
        <taxon>Eukaryota</taxon>
        <taxon>Metazoa</taxon>
        <taxon>Chordata</taxon>
        <taxon>Craniata</taxon>
        <taxon>Vertebrata</taxon>
        <taxon>Euteleostomi</taxon>
        <taxon>Archelosauria</taxon>
        <taxon>Archosauria</taxon>
        <taxon>Crocodylia</taxon>
        <taxon>Alligatoridae</taxon>
        <taxon>Alligatorinae</taxon>
        <taxon>Alligator</taxon>
    </lineage>
</organism>
<comment type="caution">
    <text evidence="1">The sequence shown here is derived from an EMBL/GenBank/DDBJ whole genome shotgun (WGS) entry which is preliminary data.</text>
</comment>
<protein>
    <submittedName>
        <fullName evidence="1">Uncharacterized protein</fullName>
    </submittedName>
</protein>
<name>A0A151M7E5_ALLMI</name>
<dbReference type="Proteomes" id="UP000050525">
    <property type="component" value="Unassembled WGS sequence"/>
</dbReference>